<evidence type="ECO:0000256" key="1">
    <source>
        <dbReference type="PROSITE-ProRule" id="PRU00285"/>
    </source>
</evidence>
<dbReference type="PROSITE" id="PS01031">
    <property type="entry name" value="SHSP"/>
    <property type="match status" value="1"/>
</dbReference>
<dbReference type="Pfam" id="PF00011">
    <property type="entry name" value="HSP20"/>
    <property type="match status" value="1"/>
</dbReference>
<name>A0A9X2ISD5_9BACI</name>
<evidence type="ECO:0000256" key="2">
    <source>
        <dbReference type="RuleBase" id="RU003616"/>
    </source>
</evidence>
<dbReference type="AlphaFoldDB" id="A0A9X2ISD5"/>
<evidence type="ECO:0000313" key="4">
    <source>
        <dbReference type="EMBL" id="MCM3716423.1"/>
    </source>
</evidence>
<dbReference type="SUPFAM" id="SSF49764">
    <property type="entry name" value="HSP20-like chaperones"/>
    <property type="match status" value="1"/>
</dbReference>
<dbReference type="RefSeq" id="WP_251225078.1">
    <property type="nucleotide sequence ID" value="NZ_JAMBOL010000037.1"/>
</dbReference>
<gene>
    <name evidence="4" type="ORF">M3202_20460</name>
</gene>
<dbReference type="Gene3D" id="2.60.40.790">
    <property type="match status" value="1"/>
</dbReference>
<evidence type="ECO:0000313" key="5">
    <source>
        <dbReference type="Proteomes" id="UP001139179"/>
    </source>
</evidence>
<dbReference type="CDD" id="cd06464">
    <property type="entry name" value="ACD_sHsps-like"/>
    <property type="match status" value="1"/>
</dbReference>
<feature type="domain" description="SHSP" evidence="3">
    <location>
        <begin position="34"/>
        <end position="143"/>
    </location>
</feature>
<accession>A0A9X2ISD5</accession>
<keyword evidence="5" id="KW-1185">Reference proteome</keyword>
<reference evidence="4" key="1">
    <citation type="submission" date="2022-05" db="EMBL/GenBank/DDBJ databases">
        <title>Comparative Genomics of Spacecraft Associated Microbes.</title>
        <authorList>
            <person name="Tran M.T."/>
            <person name="Wright A."/>
            <person name="Seuylemezian A."/>
            <person name="Eisen J."/>
            <person name="Coil D."/>
        </authorList>
    </citation>
    <scope>NUCLEOTIDE SEQUENCE</scope>
    <source>
        <strain evidence="4">214.1.1</strain>
    </source>
</reference>
<sequence length="143" mass="16940">MSEQRESKKSHGYHDILRSIDDFFTNTYQQLHDHPLFLAPIPVRISEDQEHWIAEAELPGIDKRQIQLDIYRQSIRIQINNEEHTEYADDTKGIRKRQSQTQIRQRTIPVPFYIDEKSVKASYKNGLLRIKIPTKRKPISIDS</sequence>
<comment type="caution">
    <text evidence="4">The sequence shown here is derived from an EMBL/GenBank/DDBJ whole genome shotgun (WGS) entry which is preliminary data.</text>
</comment>
<dbReference type="Proteomes" id="UP001139179">
    <property type="component" value="Unassembled WGS sequence"/>
</dbReference>
<evidence type="ECO:0000259" key="3">
    <source>
        <dbReference type="PROSITE" id="PS01031"/>
    </source>
</evidence>
<organism evidence="4 5">
    <name type="scientific">Halalkalibacter oceani</name>
    <dbReference type="NCBI Taxonomy" id="1653776"/>
    <lineage>
        <taxon>Bacteria</taxon>
        <taxon>Bacillati</taxon>
        <taxon>Bacillota</taxon>
        <taxon>Bacilli</taxon>
        <taxon>Bacillales</taxon>
        <taxon>Bacillaceae</taxon>
        <taxon>Halalkalibacter</taxon>
    </lineage>
</organism>
<proteinExistence type="inferred from homology"/>
<comment type="similarity">
    <text evidence="1 2">Belongs to the small heat shock protein (HSP20) family.</text>
</comment>
<protein>
    <submittedName>
        <fullName evidence="4">Hsp20/alpha crystallin family protein</fullName>
    </submittedName>
</protein>
<dbReference type="EMBL" id="JAMBOL010000037">
    <property type="protein sequence ID" value="MCM3716423.1"/>
    <property type="molecule type" value="Genomic_DNA"/>
</dbReference>
<dbReference type="InterPro" id="IPR002068">
    <property type="entry name" value="A-crystallin/Hsp20_dom"/>
</dbReference>
<dbReference type="InterPro" id="IPR008978">
    <property type="entry name" value="HSP20-like_chaperone"/>
</dbReference>